<keyword evidence="2" id="KW-1185">Reference proteome</keyword>
<dbReference type="InterPro" id="IPR009846">
    <property type="entry name" value="SF3b5/RDS3-10"/>
</dbReference>
<dbReference type="Pfam" id="PF07189">
    <property type="entry name" value="SF3b10"/>
    <property type="match status" value="1"/>
</dbReference>
<dbReference type="AlphaFoldDB" id="A0A232LV28"/>
<gene>
    <name evidence="1" type="ORF">Egran_04349</name>
</gene>
<sequence>MADKLRTLQNLEALQARYIGTGHADTTKYEWVSNILRDSYSSYIGHPPLLSYMAVGLGEPKEKVRAMMIDKMIRGAGNPPELDNIFRQLRTLRHDASNVLAGICGEGVKEVRLTNAPCSKSIESIATATEFNDLQFSALHHGSTTYVKPLRSFLEHDNTTLMQRSVFTRGDVRADNIMVKRDPDVNDRYVVTGIIDWEFSGFYPAGPY</sequence>
<dbReference type="Gene3D" id="3.90.1200.10">
    <property type="match status" value="1"/>
</dbReference>
<dbReference type="PANTHER" id="PTHR20978">
    <property type="entry name" value="SPLICING FACTOR 3B SUBUNIT 5"/>
    <property type="match status" value="1"/>
</dbReference>
<reference evidence="1 2" key="1">
    <citation type="journal article" date="2015" name="Environ. Microbiol.">
        <title>Metagenome sequence of Elaphomyces granulatus from sporocarp tissue reveals Ascomycota ectomycorrhizal fingerprints of genome expansion and a Proteobacteria-rich microbiome.</title>
        <authorList>
            <person name="Quandt C.A."/>
            <person name="Kohler A."/>
            <person name="Hesse C.N."/>
            <person name="Sharpton T.J."/>
            <person name="Martin F."/>
            <person name="Spatafora J.W."/>
        </authorList>
    </citation>
    <scope>NUCLEOTIDE SEQUENCE [LARGE SCALE GENOMIC DNA]</scope>
    <source>
        <strain evidence="1 2">OSC145934</strain>
    </source>
</reference>
<dbReference type="PANTHER" id="PTHR20978:SF0">
    <property type="entry name" value="SPLICING FACTOR 3B SUBUNIT 5"/>
    <property type="match status" value="1"/>
</dbReference>
<dbReference type="OrthoDB" id="274726at2759"/>
<dbReference type="Proteomes" id="UP000243515">
    <property type="component" value="Unassembled WGS sequence"/>
</dbReference>
<dbReference type="EMBL" id="NPHW01004461">
    <property type="protein sequence ID" value="OXV07888.1"/>
    <property type="molecule type" value="Genomic_DNA"/>
</dbReference>
<dbReference type="GO" id="GO:0071011">
    <property type="term" value="C:precatalytic spliceosome"/>
    <property type="evidence" value="ECO:0007669"/>
    <property type="project" value="TreeGrafter"/>
</dbReference>
<comment type="caution">
    <text evidence="1">The sequence shown here is derived from an EMBL/GenBank/DDBJ whole genome shotgun (WGS) entry which is preliminary data.</text>
</comment>
<accession>A0A232LV28</accession>
<evidence type="ECO:0000313" key="2">
    <source>
        <dbReference type="Proteomes" id="UP000243515"/>
    </source>
</evidence>
<name>A0A232LV28_9EURO</name>
<evidence type="ECO:0008006" key="3">
    <source>
        <dbReference type="Google" id="ProtNLM"/>
    </source>
</evidence>
<organism evidence="1 2">
    <name type="scientific">Elaphomyces granulatus</name>
    <dbReference type="NCBI Taxonomy" id="519963"/>
    <lineage>
        <taxon>Eukaryota</taxon>
        <taxon>Fungi</taxon>
        <taxon>Dikarya</taxon>
        <taxon>Ascomycota</taxon>
        <taxon>Pezizomycotina</taxon>
        <taxon>Eurotiomycetes</taxon>
        <taxon>Eurotiomycetidae</taxon>
        <taxon>Eurotiales</taxon>
        <taxon>Elaphomycetaceae</taxon>
        <taxon>Elaphomyces</taxon>
    </lineage>
</organism>
<dbReference type="GO" id="GO:0000398">
    <property type="term" value="P:mRNA splicing, via spliceosome"/>
    <property type="evidence" value="ECO:0007669"/>
    <property type="project" value="TreeGrafter"/>
</dbReference>
<protein>
    <recommendedName>
        <fullName evidence="3">Aminoglycoside phosphotransferase domain-containing protein</fullName>
    </recommendedName>
</protein>
<proteinExistence type="predicted"/>
<dbReference type="GO" id="GO:0005686">
    <property type="term" value="C:U2 snRNP"/>
    <property type="evidence" value="ECO:0007669"/>
    <property type="project" value="TreeGrafter"/>
</dbReference>
<evidence type="ECO:0000313" key="1">
    <source>
        <dbReference type="EMBL" id="OXV07888.1"/>
    </source>
</evidence>